<keyword evidence="2" id="KW-1185">Reference proteome</keyword>
<evidence type="ECO:0000313" key="1">
    <source>
        <dbReference type="EMBL" id="GAA4379917.1"/>
    </source>
</evidence>
<comment type="caution">
    <text evidence="1">The sequence shown here is derived from an EMBL/GenBank/DDBJ whole genome shotgun (WGS) entry which is preliminary data.</text>
</comment>
<sequence length="197" mass="22559">MTLGSAIFSPSRMLIRHMAVFAQWVDEAAVDRFLQQDDFGKTLATGWHTRLVYLRQWGAIEGFVVPTHSHEVDDPEAPVVAVTVARMRLFQVPRFIRWGRPVEKLVRDHPGASFALAAIRLPRTVSTFSVWKSQKEMVAMVYGRSAVPQPKRHAHAMQERERKDFHFQFTTLRFKPIAEHGSWEGRTNIIPGLTQGK</sequence>
<dbReference type="EMBL" id="BAABHA010000003">
    <property type="protein sequence ID" value="GAA4379917.1"/>
    <property type="molecule type" value="Genomic_DNA"/>
</dbReference>
<organism evidence="1 2">
    <name type="scientific">Hymenobacter koreensis</name>
    <dbReference type="NCBI Taxonomy" id="1084523"/>
    <lineage>
        <taxon>Bacteria</taxon>
        <taxon>Pseudomonadati</taxon>
        <taxon>Bacteroidota</taxon>
        <taxon>Cytophagia</taxon>
        <taxon>Cytophagales</taxon>
        <taxon>Hymenobacteraceae</taxon>
        <taxon>Hymenobacter</taxon>
    </lineage>
</organism>
<name>A0ABP8IYA5_9BACT</name>
<dbReference type="Proteomes" id="UP001500454">
    <property type="component" value="Unassembled WGS sequence"/>
</dbReference>
<dbReference type="CDD" id="cd21650">
    <property type="entry name" value="CrtA-like"/>
    <property type="match status" value="1"/>
</dbReference>
<evidence type="ECO:0000313" key="2">
    <source>
        <dbReference type="Proteomes" id="UP001500454"/>
    </source>
</evidence>
<gene>
    <name evidence="1" type="ORF">GCM10023186_17810</name>
</gene>
<evidence type="ECO:0008006" key="3">
    <source>
        <dbReference type="Google" id="ProtNLM"/>
    </source>
</evidence>
<proteinExistence type="predicted"/>
<reference evidence="2" key="1">
    <citation type="journal article" date="2019" name="Int. J. Syst. Evol. Microbiol.">
        <title>The Global Catalogue of Microorganisms (GCM) 10K type strain sequencing project: providing services to taxonomists for standard genome sequencing and annotation.</title>
        <authorList>
            <consortium name="The Broad Institute Genomics Platform"/>
            <consortium name="The Broad Institute Genome Sequencing Center for Infectious Disease"/>
            <person name="Wu L."/>
            <person name="Ma J."/>
        </authorList>
    </citation>
    <scope>NUCLEOTIDE SEQUENCE [LARGE SCALE GENOMIC DNA]</scope>
    <source>
        <strain evidence="2">JCM 17924</strain>
    </source>
</reference>
<accession>A0ABP8IYA5</accession>
<dbReference type="InterPro" id="IPR049574">
    <property type="entry name" value="CrtA-like"/>
</dbReference>
<protein>
    <recommendedName>
        <fullName evidence="3">Spheroidene monooxygenase</fullName>
    </recommendedName>
</protein>